<gene>
    <name evidence="1" type="ORF">J2853_006061</name>
</gene>
<dbReference type="Proteomes" id="UP001225356">
    <property type="component" value="Unassembled WGS sequence"/>
</dbReference>
<accession>A0ABT9QJC0</accession>
<evidence type="ECO:0000313" key="2">
    <source>
        <dbReference type="Proteomes" id="UP001225356"/>
    </source>
</evidence>
<keyword evidence="2" id="KW-1185">Reference proteome</keyword>
<protein>
    <submittedName>
        <fullName evidence="1">Uncharacterized protein</fullName>
    </submittedName>
</protein>
<name>A0ABT9QJC0_9ACTN</name>
<dbReference type="EMBL" id="JAUSQU010000001">
    <property type="protein sequence ID" value="MDP9846850.1"/>
    <property type="molecule type" value="Genomic_DNA"/>
</dbReference>
<sequence length="41" mass="4456">MPLPNPMTYAEWVLNAVDGLGPESETMHNVHVLPYGYSAPG</sequence>
<comment type="caution">
    <text evidence="1">The sequence shown here is derived from an EMBL/GenBank/DDBJ whole genome shotgun (WGS) entry which is preliminary data.</text>
</comment>
<dbReference type="RefSeq" id="WP_307563665.1">
    <property type="nucleotide sequence ID" value="NZ_JAUSQU010000001.1"/>
</dbReference>
<organism evidence="1 2">
    <name type="scientific">Streptosporangium lutulentum</name>
    <dbReference type="NCBI Taxonomy" id="1461250"/>
    <lineage>
        <taxon>Bacteria</taxon>
        <taxon>Bacillati</taxon>
        <taxon>Actinomycetota</taxon>
        <taxon>Actinomycetes</taxon>
        <taxon>Streptosporangiales</taxon>
        <taxon>Streptosporangiaceae</taxon>
        <taxon>Streptosporangium</taxon>
    </lineage>
</organism>
<proteinExistence type="predicted"/>
<evidence type="ECO:0000313" key="1">
    <source>
        <dbReference type="EMBL" id="MDP9846850.1"/>
    </source>
</evidence>
<reference evidence="1 2" key="1">
    <citation type="submission" date="2023-07" db="EMBL/GenBank/DDBJ databases">
        <title>Sequencing the genomes of 1000 actinobacteria strains.</title>
        <authorList>
            <person name="Klenk H.-P."/>
        </authorList>
    </citation>
    <scope>NUCLEOTIDE SEQUENCE [LARGE SCALE GENOMIC DNA]</scope>
    <source>
        <strain evidence="1 2">DSM 46740</strain>
    </source>
</reference>